<feature type="transmembrane region" description="Helical" evidence="8">
    <location>
        <begin position="267"/>
        <end position="285"/>
    </location>
</feature>
<dbReference type="Pfam" id="PF01757">
    <property type="entry name" value="Acyl_transf_3"/>
    <property type="match status" value="1"/>
</dbReference>
<keyword evidence="4 8" id="KW-0812">Transmembrane</keyword>
<evidence type="ECO:0000256" key="8">
    <source>
        <dbReference type="SAM" id="Phobius"/>
    </source>
</evidence>
<name>A0ABV3DBI1_9ACTN</name>
<evidence type="ECO:0000256" key="4">
    <source>
        <dbReference type="ARBA" id="ARBA00022692"/>
    </source>
</evidence>
<feature type="transmembrane region" description="Helical" evidence="8">
    <location>
        <begin position="88"/>
        <end position="105"/>
    </location>
</feature>
<evidence type="ECO:0000256" key="2">
    <source>
        <dbReference type="ARBA" id="ARBA00007400"/>
    </source>
</evidence>
<evidence type="ECO:0000313" key="11">
    <source>
        <dbReference type="Proteomes" id="UP001551482"/>
    </source>
</evidence>
<feature type="transmembrane region" description="Helical" evidence="8">
    <location>
        <begin position="235"/>
        <end position="255"/>
    </location>
</feature>
<dbReference type="EMBL" id="JBEZFP010000005">
    <property type="protein sequence ID" value="MEU8132519.1"/>
    <property type="molecule type" value="Genomic_DNA"/>
</dbReference>
<feature type="transmembrane region" description="Helical" evidence="8">
    <location>
        <begin position="203"/>
        <end position="226"/>
    </location>
</feature>
<feature type="transmembrane region" description="Helical" evidence="8">
    <location>
        <begin position="364"/>
        <end position="384"/>
    </location>
</feature>
<dbReference type="GO" id="GO:0016746">
    <property type="term" value="F:acyltransferase activity"/>
    <property type="evidence" value="ECO:0007669"/>
    <property type="project" value="UniProtKB-KW"/>
</dbReference>
<feature type="region of interest" description="Disordered" evidence="7">
    <location>
        <begin position="1"/>
        <end position="79"/>
    </location>
</feature>
<evidence type="ECO:0000256" key="5">
    <source>
        <dbReference type="ARBA" id="ARBA00022989"/>
    </source>
</evidence>
<keyword evidence="10" id="KW-0808">Transferase</keyword>
<dbReference type="PANTHER" id="PTHR40074:SF2">
    <property type="entry name" value="O-ACETYLTRANSFERASE WECH"/>
    <property type="match status" value="1"/>
</dbReference>
<keyword evidence="11" id="KW-1185">Reference proteome</keyword>
<feature type="transmembrane region" description="Helical" evidence="8">
    <location>
        <begin position="396"/>
        <end position="415"/>
    </location>
</feature>
<keyword evidence="10" id="KW-0012">Acyltransferase</keyword>
<comment type="caution">
    <text evidence="10">The sequence shown here is derived from an EMBL/GenBank/DDBJ whole genome shotgun (WGS) entry which is preliminary data.</text>
</comment>
<feature type="domain" description="Acyltransferase 3" evidence="9">
    <location>
        <begin position="87"/>
        <end position="411"/>
    </location>
</feature>
<feature type="transmembrane region" description="Helical" evidence="8">
    <location>
        <begin position="117"/>
        <end position="145"/>
    </location>
</feature>
<sequence length="424" mass="44682">MPRLPRRAATADDGDTAAPARAVTSTSAGAPASIPASTGTGRNPATGVPEPRPDGGDAGEPLAKAAAPPGGAQGSGGTAGRPSYAHLSWLRVIAIVAVVAIHTTGMTMTDEGLRGSAVWWTAAIVNVGSTWAVPVFVMISGALLLGPAREGEDAVGFYRRRLARIAVPLVFWHAFYIGFKMWVKDYRPAVEKVVGDMLLARTYTALYFFWLILGLYLLVPVLRVFLAHASARDRYLVTGIALAFGLGVQITNAYINVRQLGAPALRLTAPTYFLPYVGYFMLGYVLRDVVLTARQRVAAALVLLLALAELVWQHTQAADLPLDFAVALPPNTLGSVAALAAALVFLLARGTLDRGGRVGRAASDRVLGVFGCHLAVLYGMQRWFGMPDGATTLPGLGLLLGATLAASFAISLAAARIPLLNRAF</sequence>
<keyword evidence="6 8" id="KW-0472">Membrane</keyword>
<reference evidence="10 11" key="1">
    <citation type="submission" date="2024-06" db="EMBL/GenBank/DDBJ databases">
        <title>The Natural Products Discovery Center: Release of the First 8490 Sequenced Strains for Exploring Actinobacteria Biosynthetic Diversity.</title>
        <authorList>
            <person name="Kalkreuter E."/>
            <person name="Kautsar S.A."/>
            <person name="Yang D."/>
            <person name="Bader C.D."/>
            <person name="Teijaro C.N."/>
            <person name="Fluegel L."/>
            <person name="Davis C.M."/>
            <person name="Simpson J.R."/>
            <person name="Lauterbach L."/>
            <person name="Steele A.D."/>
            <person name="Gui C."/>
            <person name="Meng S."/>
            <person name="Li G."/>
            <person name="Viehrig K."/>
            <person name="Ye F."/>
            <person name="Su P."/>
            <person name="Kiefer A.F."/>
            <person name="Nichols A."/>
            <person name="Cepeda A.J."/>
            <person name="Yan W."/>
            <person name="Fan B."/>
            <person name="Jiang Y."/>
            <person name="Adhikari A."/>
            <person name="Zheng C.-J."/>
            <person name="Schuster L."/>
            <person name="Cowan T.M."/>
            <person name="Smanski M.J."/>
            <person name="Chevrette M.G."/>
            <person name="De Carvalho L.P.S."/>
            <person name="Shen B."/>
        </authorList>
    </citation>
    <scope>NUCLEOTIDE SEQUENCE [LARGE SCALE GENOMIC DNA]</scope>
    <source>
        <strain evidence="10 11">NPDC048946</strain>
    </source>
</reference>
<dbReference type="PANTHER" id="PTHR40074">
    <property type="entry name" value="O-ACETYLTRANSFERASE WECH"/>
    <property type="match status" value="1"/>
</dbReference>
<evidence type="ECO:0000313" key="10">
    <source>
        <dbReference type="EMBL" id="MEU8132519.1"/>
    </source>
</evidence>
<dbReference type="InterPro" id="IPR002656">
    <property type="entry name" value="Acyl_transf_3_dom"/>
</dbReference>
<evidence type="ECO:0000256" key="6">
    <source>
        <dbReference type="ARBA" id="ARBA00023136"/>
    </source>
</evidence>
<evidence type="ECO:0000256" key="3">
    <source>
        <dbReference type="ARBA" id="ARBA00022475"/>
    </source>
</evidence>
<protein>
    <submittedName>
        <fullName evidence="10">Acyltransferase family protein</fullName>
    </submittedName>
</protein>
<feature type="transmembrane region" description="Helical" evidence="8">
    <location>
        <begin position="333"/>
        <end position="352"/>
    </location>
</feature>
<dbReference type="RefSeq" id="WP_358348473.1">
    <property type="nucleotide sequence ID" value="NZ_JBEZFP010000005.1"/>
</dbReference>
<dbReference type="Proteomes" id="UP001551482">
    <property type="component" value="Unassembled WGS sequence"/>
</dbReference>
<accession>A0ABV3DBI1</accession>
<feature type="transmembrane region" description="Helical" evidence="8">
    <location>
        <begin position="165"/>
        <end position="183"/>
    </location>
</feature>
<keyword evidence="3" id="KW-1003">Cell membrane</keyword>
<keyword evidence="5 8" id="KW-1133">Transmembrane helix</keyword>
<organism evidence="10 11">
    <name type="scientific">Streptodolium elevatio</name>
    <dbReference type="NCBI Taxonomy" id="3157996"/>
    <lineage>
        <taxon>Bacteria</taxon>
        <taxon>Bacillati</taxon>
        <taxon>Actinomycetota</taxon>
        <taxon>Actinomycetes</taxon>
        <taxon>Kitasatosporales</taxon>
        <taxon>Streptomycetaceae</taxon>
        <taxon>Streptodolium</taxon>
    </lineage>
</organism>
<evidence type="ECO:0000256" key="1">
    <source>
        <dbReference type="ARBA" id="ARBA00004651"/>
    </source>
</evidence>
<feature type="transmembrane region" description="Helical" evidence="8">
    <location>
        <begin position="297"/>
        <end position="313"/>
    </location>
</feature>
<comment type="subcellular location">
    <subcellularLocation>
        <location evidence="1">Cell membrane</location>
        <topology evidence="1">Multi-pass membrane protein</topology>
    </subcellularLocation>
</comment>
<feature type="compositionally biased region" description="Low complexity" evidence="7">
    <location>
        <begin position="59"/>
        <end position="70"/>
    </location>
</feature>
<comment type="similarity">
    <text evidence="2">Belongs to the acyltransferase 3 family.</text>
</comment>
<evidence type="ECO:0000259" key="9">
    <source>
        <dbReference type="Pfam" id="PF01757"/>
    </source>
</evidence>
<evidence type="ECO:0000256" key="7">
    <source>
        <dbReference type="SAM" id="MobiDB-lite"/>
    </source>
</evidence>
<proteinExistence type="inferred from homology"/>
<gene>
    <name evidence="10" type="ORF">AB0C36_03335</name>
</gene>